<evidence type="ECO:0000313" key="2">
    <source>
        <dbReference type="EMBL" id="SOC53231.1"/>
    </source>
</evidence>
<evidence type="ECO:0000313" key="3">
    <source>
        <dbReference type="Proteomes" id="UP000219435"/>
    </source>
</evidence>
<evidence type="ECO:0000256" key="1">
    <source>
        <dbReference type="SAM" id="MobiDB-lite"/>
    </source>
</evidence>
<reference evidence="3" key="1">
    <citation type="submission" date="2017-08" db="EMBL/GenBank/DDBJ databases">
        <authorList>
            <person name="Varghese N."/>
            <person name="Submissions S."/>
        </authorList>
    </citation>
    <scope>NUCLEOTIDE SEQUENCE [LARGE SCALE GENOMIC DNA]</scope>
    <source>
        <strain evidence="3">DSM 4725</strain>
    </source>
</reference>
<evidence type="ECO:0008006" key="4">
    <source>
        <dbReference type="Google" id="ProtNLM"/>
    </source>
</evidence>
<dbReference type="EMBL" id="OBQI01000008">
    <property type="protein sequence ID" value="SOC53231.1"/>
    <property type="molecule type" value="Genomic_DNA"/>
</dbReference>
<sequence>MTAGSRPSRLRAGTPAPVTAPSGAGGQPSPSERARTVAARPTAALHVLGTGTTPALAATTTADGRTLVVVPTSGPLVQALADSPAGDLPARLTVTDRAPSALRQPIRALVEIAGWLTPVPAADVPAAVLAFADGCPCDALFEVGRTATLLELDVADVVLHESHAVDHVEPEDFVAAAPDPVTAAEADLLTAQSDALARLRVRVQGWAGRRDDVGLLGLDRFGVRFRVESLRGGYDVRVAFPEPLTRSEEFAAAVGGLLSCTLD</sequence>
<dbReference type="RefSeq" id="WP_176523082.1">
    <property type="nucleotide sequence ID" value="NZ_OBQI01000008.1"/>
</dbReference>
<dbReference type="Gene3D" id="3.20.180.10">
    <property type="entry name" value="PNP-oxidase-like"/>
    <property type="match status" value="1"/>
</dbReference>
<organism evidence="2 3">
    <name type="scientific">Blastococcus aggregatus</name>
    <dbReference type="NCBI Taxonomy" id="38502"/>
    <lineage>
        <taxon>Bacteria</taxon>
        <taxon>Bacillati</taxon>
        <taxon>Actinomycetota</taxon>
        <taxon>Actinomycetes</taxon>
        <taxon>Geodermatophilales</taxon>
        <taxon>Geodermatophilaceae</taxon>
        <taxon>Blastococcus</taxon>
    </lineage>
</organism>
<keyword evidence="3" id="KW-1185">Reference proteome</keyword>
<gene>
    <name evidence="2" type="ORF">SAMN05660748_4348</name>
</gene>
<dbReference type="SUPFAM" id="SSF50475">
    <property type="entry name" value="FMN-binding split barrel"/>
    <property type="match status" value="1"/>
</dbReference>
<dbReference type="InterPro" id="IPR037119">
    <property type="entry name" value="Haem_oxidase_HugZ-like_sf"/>
</dbReference>
<accession>A0A285VKX3</accession>
<dbReference type="AlphaFoldDB" id="A0A285VKX3"/>
<dbReference type="Proteomes" id="UP000219435">
    <property type="component" value="Unassembled WGS sequence"/>
</dbReference>
<proteinExistence type="predicted"/>
<feature type="region of interest" description="Disordered" evidence="1">
    <location>
        <begin position="1"/>
        <end position="38"/>
    </location>
</feature>
<name>A0A285VKX3_9ACTN</name>
<protein>
    <recommendedName>
        <fullName evidence="4">DUF2470 domain-containing protein</fullName>
    </recommendedName>
</protein>